<evidence type="ECO:0000313" key="2">
    <source>
        <dbReference type="Proteomes" id="UP001602245"/>
    </source>
</evidence>
<keyword evidence="2" id="KW-1185">Reference proteome</keyword>
<protein>
    <submittedName>
        <fullName evidence="1">Uncharacterized protein</fullName>
    </submittedName>
</protein>
<dbReference type="Proteomes" id="UP001602245">
    <property type="component" value="Unassembled WGS sequence"/>
</dbReference>
<reference evidence="1 2" key="1">
    <citation type="submission" date="2024-10" db="EMBL/GenBank/DDBJ databases">
        <title>The Natural Products Discovery Center: Release of the First 8490 Sequenced Strains for Exploring Actinobacteria Biosynthetic Diversity.</title>
        <authorList>
            <person name="Kalkreuter E."/>
            <person name="Kautsar S.A."/>
            <person name="Yang D."/>
            <person name="Bader C.D."/>
            <person name="Teijaro C.N."/>
            <person name="Fluegel L."/>
            <person name="Davis C.M."/>
            <person name="Simpson J.R."/>
            <person name="Lauterbach L."/>
            <person name="Steele A.D."/>
            <person name="Gui C."/>
            <person name="Meng S."/>
            <person name="Li G."/>
            <person name="Viehrig K."/>
            <person name="Ye F."/>
            <person name="Su P."/>
            <person name="Kiefer A.F."/>
            <person name="Nichols A."/>
            <person name="Cepeda A.J."/>
            <person name="Yan W."/>
            <person name="Fan B."/>
            <person name="Jiang Y."/>
            <person name="Adhikari A."/>
            <person name="Zheng C.-J."/>
            <person name="Schuster L."/>
            <person name="Cowan T.M."/>
            <person name="Smanski M.J."/>
            <person name="Chevrette M.G."/>
            <person name="De Carvalho L.P.S."/>
            <person name="Shen B."/>
        </authorList>
    </citation>
    <scope>NUCLEOTIDE SEQUENCE [LARGE SCALE GENOMIC DNA]</scope>
    <source>
        <strain evidence="1 2">NPDC000087</strain>
    </source>
</reference>
<organism evidence="1 2">
    <name type="scientific">Paractinoplanes globisporus</name>
    <dbReference type="NCBI Taxonomy" id="113565"/>
    <lineage>
        <taxon>Bacteria</taxon>
        <taxon>Bacillati</taxon>
        <taxon>Actinomycetota</taxon>
        <taxon>Actinomycetes</taxon>
        <taxon>Micromonosporales</taxon>
        <taxon>Micromonosporaceae</taxon>
        <taxon>Paractinoplanes</taxon>
    </lineage>
</organism>
<dbReference type="EMBL" id="JBIAZU010000003">
    <property type="protein sequence ID" value="MFF5290914.1"/>
    <property type="molecule type" value="Genomic_DNA"/>
</dbReference>
<gene>
    <name evidence="1" type="ORF">ACFY35_15840</name>
</gene>
<comment type="caution">
    <text evidence="1">The sequence shown here is derived from an EMBL/GenBank/DDBJ whole genome shotgun (WGS) entry which is preliminary data.</text>
</comment>
<evidence type="ECO:0000313" key="1">
    <source>
        <dbReference type="EMBL" id="MFF5290914.1"/>
    </source>
</evidence>
<sequence length="72" mass="8028">MATSRYALRLREPIARSLLDVLRSRFDQVSTPAADGTVLIVDNLDQAAVRALLTLLWDTSHEVLSFSEANQE</sequence>
<name>A0ABW6WC79_9ACTN</name>
<proteinExistence type="predicted"/>
<accession>A0ABW6WC79</accession>
<dbReference type="RefSeq" id="WP_040433185.1">
    <property type="nucleotide sequence ID" value="NZ_JBIAZU010000003.1"/>
</dbReference>